<evidence type="ECO:0000256" key="2">
    <source>
        <dbReference type="SAM" id="Phobius"/>
    </source>
</evidence>
<dbReference type="EMBL" id="JBHRWK010000062">
    <property type="protein sequence ID" value="MFC3454342.1"/>
    <property type="molecule type" value="Genomic_DNA"/>
</dbReference>
<evidence type="ECO:0000313" key="4">
    <source>
        <dbReference type="Proteomes" id="UP001595645"/>
    </source>
</evidence>
<dbReference type="Pfam" id="PF19590">
    <property type="entry name" value="TrbL_3"/>
    <property type="match status" value="1"/>
</dbReference>
<feature type="transmembrane region" description="Helical" evidence="2">
    <location>
        <begin position="315"/>
        <end position="334"/>
    </location>
</feature>
<feature type="region of interest" description="Disordered" evidence="1">
    <location>
        <begin position="631"/>
        <end position="720"/>
    </location>
</feature>
<organism evidence="3 4">
    <name type="scientific">Amycolatopsis speibonae</name>
    <dbReference type="NCBI Taxonomy" id="1450224"/>
    <lineage>
        <taxon>Bacteria</taxon>
        <taxon>Bacillati</taxon>
        <taxon>Actinomycetota</taxon>
        <taxon>Actinomycetes</taxon>
        <taxon>Pseudonocardiales</taxon>
        <taxon>Pseudonocardiaceae</taxon>
        <taxon>Amycolatopsis</taxon>
    </lineage>
</organism>
<keyword evidence="2" id="KW-0472">Membrane</keyword>
<feature type="transmembrane region" description="Helical" evidence="2">
    <location>
        <begin position="381"/>
        <end position="398"/>
    </location>
</feature>
<protein>
    <recommendedName>
        <fullName evidence="5">TrbL/VirB6 plasmid conjugal transfer protein</fullName>
    </recommendedName>
</protein>
<feature type="region of interest" description="Disordered" evidence="1">
    <location>
        <begin position="438"/>
        <end position="466"/>
    </location>
</feature>
<keyword evidence="4" id="KW-1185">Reference proteome</keyword>
<feature type="transmembrane region" description="Helical" evidence="2">
    <location>
        <begin position="198"/>
        <end position="219"/>
    </location>
</feature>
<dbReference type="RefSeq" id="WP_378243769.1">
    <property type="nucleotide sequence ID" value="NZ_JBHRWK010000062.1"/>
</dbReference>
<evidence type="ECO:0000313" key="3">
    <source>
        <dbReference type="EMBL" id="MFC3454342.1"/>
    </source>
</evidence>
<reference evidence="4" key="1">
    <citation type="journal article" date="2019" name="Int. J. Syst. Evol. Microbiol.">
        <title>The Global Catalogue of Microorganisms (GCM) 10K type strain sequencing project: providing services to taxonomists for standard genome sequencing and annotation.</title>
        <authorList>
            <consortium name="The Broad Institute Genomics Platform"/>
            <consortium name="The Broad Institute Genome Sequencing Center for Infectious Disease"/>
            <person name="Wu L."/>
            <person name="Ma J."/>
        </authorList>
    </citation>
    <scope>NUCLEOTIDE SEQUENCE [LARGE SCALE GENOMIC DNA]</scope>
    <source>
        <strain evidence="4">CGMCC 4.7676</strain>
    </source>
</reference>
<feature type="transmembrane region" description="Helical" evidence="2">
    <location>
        <begin position="346"/>
        <end position="369"/>
    </location>
</feature>
<feature type="compositionally biased region" description="Pro residues" evidence="1">
    <location>
        <begin position="77"/>
        <end position="93"/>
    </location>
</feature>
<gene>
    <name evidence="3" type="ORF">ACFOSH_33325</name>
</gene>
<feature type="transmembrane region" description="Helical" evidence="2">
    <location>
        <begin position="290"/>
        <end position="308"/>
    </location>
</feature>
<dbReference type="Proteomes" id="UP001595645">
    <property type="component" value="Unassembled WGS sequence"/>
</dbReference>
<proteinExistence type="predicted"/>
<keyword evidence="2" id="KW-1133">Transmembrane helix</keyword>
<dbReference type="InterPro" id="IPR045782">
    <property type="entry name" value="TrbL_3"/>
</dbReference>
<evidence type="ECO:0008006" key="5">
    <source>
        <dbReference type="Google" id="ProtNLM"/>
    </source>
</evidence>
<sequence>MTIPSTRRMHGPPTTPATRRGARVVLVLMLVALVGITLTAAASPEPAQQPVLPLPPNPSCAPGSTEPACVLPGTSSPAPPTGPPSTPLVPGPSAPPVSCFPGAVMPECGNLPTQPPTSRPCEGPNCIPQPSPRDPANEESECGFTDPVACVTEAIDTFFRGLVIGALNPLLELLGKTVLSTPHPDLLPGIGQAWTDSWHLLLTFYGSIVMIAGLLLMGYETLQTRYTIKEIAPRVAVGFLAGTLSLFLATQGIEVSNAVSSSLLEGALDPNAASKAMTDMILGSLNGGQGWLLFIGLALAVMLVVLLLTFIVRVLATMLLIAAAPFLLMWHALPHTEGVAHTWWKAYGLLLVIPVGQALALSVSLRVFFTPGGFTVFGPTLNGLTNLLFCVALMWILVKIPFWCLQPLRGSGGRSLLGSLVRGAIAYKTMGLLGGPTSLFGGKSRKPGREPRDRVPADPPSTRSGQYLLPLRVRRVAKPFRTPRRGFDENPRPSLPADRTPGPGQTSLFTVRRTGDAVTASPNPRAMPLKDLPNALPSDQLGLPITVRHNPSRVPRRTLADDLAAGYPAPPPVAQPGLLLPDGQVNRQARPPVQLRGALIAPSTGMLPIHLPPQAPQRPRRTLADDLADPARTNRAPQAGPALISTSGEITKTARAHRRPVRDAYTGNRALTSGQYPLPLGVRRRPKPTPPPATPPPKRRAGTQLRLPLDLPARRAPKKK</sequence>
<feature type="transmembrane region" description="Helical" evidence="2">
    <location>
        <begin position="231"/>
        <end position="253"/>
    </location>
</feature>
<feature type="region of interest" description="Disordered" evidence="1">
    <location>
        <begin position="479"/>
        <end position="509"/>
    </location>
</feature>
<evidence type="ECO:0000256" key="1">
    <source>
        <dbReference type="SAM" id="MobiDB-lite"/>
    </source>
</evidence>
<feature type="compositionally biased region" description="Basic and acidic residues" evidence="1">
    <location>
        <begin position="447"/>
        <end position="456"/>
    </location>
</feature>
<keyword evidence="2" id="KW-0812">Transmembrane</keyword>
<comment type="caution">
    <text evidence="3">The sequence shown here is derived from an EMBL/GenBank/DDBJ whole genome shotgun (WGS) entry which is preliminary data.</text>
</comment>
<feature type="region of interest" description="Disordered" evidence="1">
    <location>
        <begin position="46"/>
        <end position="93"/>
    </location>
</feature>
<accession>A0ABV7P985</accession>
<name>A0ABV7P985_9PSEU</name>